<dbReference type="CDD" id="cd17744">
    <property type="entry name" value="BRCT_MDC1_rpt1"/>
    <property type="match status" value="1"/>
</dbReference>
<evidence type="ECO:0000256" key="2">
    <source>
        <dbReference type="ARBA" id="ARBA00022763"/>
    </source>
</evidence>
<dbReference type="PROSITE" id="PS50172">
    <property type="entry name" value="BRCT"/>
    <property type="match status" value="5"/>
</dbReference>
<dbReference type="Gene3D" id="3.40.50.10190">
    <property type="entry name" value="BRCT domain"/>
    <property type="match status" value="6"/>
</dbReference>
<feature type="region of interest" description="Disordered" evidence="6">
    <location>
        <begin position="585"/>
        <end position="710"/>
    </location>
</feature>
<gene>
    <name evidence="8" type="ORF">HNAJ_LOCUS1106</name>
</gene>
<evidence type="ECO:0000259" key="7">
    <source>
        <dbReference type="PROSITE" id="PS50172"/>
    </source>
</evidence>
<dbReference type="SUPFAM" id="SSF52113">
    <property type="entry name" value="BRCT domain"/>
    <property type="match status" value="5"/>
</dbReference>
<feature type="compositionally biased region" description="Polar residues" evidence="6">
    <location>
        <begin position="601"/>
        <end position="610"/>
    </location>
</feature>
<feature type="region of interest" description="Disordered" evidence="6">
    <location>
        <begin position="320"/>
        <end position="399"/>
    </location>
</feature>
<feature type="domain" description="BRCT" evidence="7">
    <location>
        <begin position="88"/>
        <end position="178"/>
    </location>
</feature>
<dbReference type="InterPro" id="IPR051579">
    <property type="entry name" value="DDR_Transcriptional_Reg"/>
</dbReference>
<dbReference type="STRING" id="102285.A0A0R3T2F0"/>
<dbReference type="Pfam" id="PF00533">
    <property type="entry name" value="BRCT"/>
    <property type="match status" value="2"/>
</dbReference>
<name>A0A0R3T2F0_RODNA</name>
<proteinExistence type="predicted"/>
<feature type="region of interest" description="Disordered" evidence="6">
    <location>
        <begin position="1425"/>
        <end position="1485"/>
    </location>
</feature>
<evidence type="ECO:0000256" key="3">
    <source>
        <dbReference type="ARBA" id="ARBA00023242"/>
    </source>
</evidence>
<dbReference type="CDD" id="cd17711">
    <property type="entry name" value="BRCT_PAXIP1_rpt3"/>
    <property type="match status" value="1"/>
</dbReference>
<dbReference type="GO" id="GO:0006974">
    <property type="term" value="P:DNA damage response"/>
    <property type="evidence" value="ECO:0007669"/>
    <property type="project" value="UniProtKB-KW"/>
</dbReference>
<sequence length="2065" mass="223657">MTESVFSNVRYYVIDSEDNQLVDDLKFLGATSFPALTDSLKFAISDKGDSAEVYEAEELIGLYVVTSSWVRKSIAMNAFLPFKPFHPKFKKIFNGLNVVITELPANDVLKLTAHLTIRGASCSGVLDSSTSHLILGRASGFLYERCKAHFPSVRMISPDWVVECLKGQELIDCENYNIELLIKPAPPKPPIMPKPPSVHLIDQSVAQKQLPQGLATHLGGIGTSVSAIGTSIDGTHRILSTNAGVIGFTTSGVPVVSQAPPAPIPTTFHQQQQMHSHLPESKPTKASSKSKANKHPSEQGLNEEQKDAIVMQNVKTILGSQANRNKDNASNRGEGQLPGAFLPTGSAPIATVGSQRKPKSPKSPANRGSNSSVGGMLVANKVGPGGQKGGSKGGSSVGAKRSGELAEIAPQHVQPQPQGQQQFATLTVDASGAATTQLFQHSTVLVAAAPAAQPGAQMTAAGGPRTAATAAQQNGAFLLQQQQQQHQQYQQQALLAAQSQFQKNRMAAPQQVQVSPLLLQSAQGQTRATTATFIVRAPSDIQLGQAVTAGPDSVQALLDSNNNAAIKEGQQQQVILQPASGQATQQQHLIHLQQQQQQQQRRSSSPSSANPGGVLSPVFIQGRQPQPLQQQYKQQGQMQVQMTGLQTQPAIRPQPQPSQNRPSAPLQAQQGGIRHNIPPLQPSNQQQQQYAQLTQQQAKPTAHQMGSQGQAHQQQIIIQTSAGVQQVVTAQELSNAQYTQMRAVTPAGQGTSPRPTTTSIIGSSGYTQQHQQQEQVLTSNGIVSSSTASSNILYHSSVPTAAAAAFADASTGIPQDRVAYITSIPQQQQPQAPGGRLQQTILQGQGQQQQQTMINVSGGRVIPSSLAGAPASILQASQQQAVAIQQGQFYGQSTVPSQPPQRILVQSPQQQSQGMLATQGQIPAGGGFIQQQRQQLLPQQQQMMTRGPMNNSQIRQMMTAQSIQQTRHIAPPPPQYRPGGYVLPSRPSLNSVSQTTGGAYGPNTATGVRAQQMQQINPAVQQQQAQIAPQVPPGFQLPNFKGHVGYNCPTAHEDCLIGCVMMLVGYTNFSESTRALWKKIIRSYGGEVVNTYVPTRVTHVIMDWKLGDAALYEQVLRDRKRVVTIYWLNDVLANGQMVPPFEIIHLPSAFAPFCTLKAIRAQIISITGFEGTEKLKVEAIIKQIGATYTDYLDEMNTFLVCKKPEGEKYKMARHWGVRCVNLRWLQDLYLGDARTLDIRVPHKYLCFDKMDVTIALELRTAEVQEMMIGWNQGICVTPASWERLGKLREILLQEEKKEEEAKAALQCQKEIEAGKNDEDAKENRFVLPPLTAEEVEKSKTGKLRSTLLREEANKVAAHRAKLAAEAATAAAALAAQQQQQLYPVQTNPQGQQITTPSLTCQSLPISLPPTSSVFPATGMPTHFTQAQTASTQPIQSGQQPAPTGSNSVNTPLTNFLKRPLSPPSHSPSAKRQAFEIPHPKSVPTFPVVSPVEINSTERPSSANQLHPSQPISADHVPIRSEEQVQSLAQVPTPQSVNPPAQAEAKSEVTLDLEVRIVFTDLSAKEHEVIVELVEQMPKEGIAPFRFVDSVCDATHLVTLKLSRTLKTYHAMAFGVPIVSAKWIQASLIRGDWLAETEWLLEDPEGEQNLGIQMATSYARARERRLLSKPGLFAELEFWFSPMAHHRAVCEELVRLCGGRIRERRPTQKMALLTIPKQVIICHEEDANVAAYLMRTKTGNRAVHHEEFILSGVLRQELDFESYQIQLVSIQFAELTAAINANMNNSSRSNVENTNPNANDNSASAPVRNVDPRSELPGAPLQSPPSSNTVYMRPPNPPSSQRTQPTPPTSNTPRSCLVFVSGAPEQSNQPEQQQPPQSSVMYYIPSESGTQPSSGVQQPITGPLMYGNQVQPHQISVAPPMSASETLPMTTMRLPSEGVSGTRSATMAGDEATGLNAARVAANDAHVVASATAALTTNPTLIANNAGGGGGQVQGQLINFNSPLHQQNQPLNHPPPPSSTGMVCCPFAMLTFHAFTCLCEVRDRKFIVLQYTPSELNTNRALVLYV</sequence>
<evidence type="ECO:0000256" key="5">
    <source>
        <dbReference type="ARBA" id="ARBA00030146"/>
    </source>
</evidence>
<dbReference type="GO" id="GO:0044666">
    <property type="term" value="C:MLL3/4 complex"/>
    <property type="evidence" value="ECO:0007669"/>
    <property type="project" value="TreeGrafter"/>
</dbReference>
<dbReference type="CDD" id="cd17730">
    <property type="entry name" value="BRCT_PAXIP1_rpt4"/>
    <property type="match status" value="1"/>
</dbReference>
<dbReference type="PANTHER" id="PTHR23196">
    <property type="entry name" value="PAX TRANSCRIPTION ACTIVATION DOMAIN INTERACTING PROTEIN"/>
    <property type="match status" value="1"/>
</dbReference>
<keyword evidence="3" id="KW-0539">Nucleus</keyword>
<feature type="compositionally biased region" description="Low complexity" evidence="6">
    <location>
        <begin position="1792"/>
        <end position="1805"/>
    </location>
</feature>
<feature type="domain" description="BRCT" evidence="7">
    <location>
        <begin position="1051"/>
        <end position="1145"/>
    </location>
</feature>
<evidence type="ECO:0000256" key="1">
    <source>
        <dbReference type="ARBA" id="ARBA00004123"/>
    </source>
</evidence>
<reference evidence="10" key="1">
    <citation type="submission" date="2016-04" db="UniProtKB">
        <authorList>
            <consortium name="WormBaseParasite"/>
        </authorList>
    </citation>
    <scope>IDENTIFICATION</scope>
</reference>
<feature type="domain" description="BRCT" evidence="7">
    <location>
        <begin position="1592"/>
        <end position="1640"/>
    </location>
</feature>
<dbReference type="InterPro" id="IPR001357">
    <property type="entry name" value="BRCT_dom"/>
</dbReference>
<evidence type="ECO:0000313" key="8">
    <source>
        <dbReference type="EMBL" id="VDN96965.1"/>
    </source>
</evidence>
<keyword evidence="2" id="KW-0227">DNA damage</keyword>
<comment type="subcellular location">
    <subcellularLocation>
        <location evidence="1">Nucleus</location>
    </subcellularLocation>
</comment>
<dbReference type="InterPro" id="IPR036420">
    <property type="entry name" value="BRCT_dom_sf"/>
</dbReference>
<dbReference type="EMBL" id="UZAE01000391">
    <property type="protein sequence ID" value="VDN96965.1"/>
    <property type="molecule type" value="Genomic_DNA"/>
</dbReference>
<feature type="compositionally biased region" description="Gly residues" evidence="6">
    <location>
        <begin position="383"/>
        <end position="396"/>
    </location>
</feature>
<reference evidence="8 9" key="2">
    <citation type="submission" date="2018-11" db="EMBL/GenBank/DDBJ databases">
        <authorList>
            <consortium name="Pathogen Informatics"/>
        </authorList>
    </citation>
    <scope>NUCLEOTIDE SEQUENCE [LARGE SCALE GENOMIC DNA]</scope>
</reference>
<evidence type="ECO:0000256" key="4">
    <source>
        <dbReference type="ARBA" id="ARBA00023858"/>
    </source>
</evidence>
<accession>A0A0R3T2F0</accession>
<dbReference type="WBParaSite" id="HNAJ_0000110601-mRNA-1">
    <property type="protein sequence ID" value="HNAJ_0000110601-mRNA-1"/>
    <property type="gene ID" value="HNAJ_0000110601"/>
</dbReference>
<feature type="region of interest" description="Disordered" evidence="6">
    <location>
        <begin position="1785"/>
        <end position="1894"/>
    </location>
</feature>
<keyword evidence="9" id="KW-1185">Reference proteome</keyword>
<evidence type="ECO:0000313" key="10">
    <source>
        <dbReference type="WBParaSite" id="HNAJ_0000110601-mRNA-1"/>
    </source>
</evidence>
<feature type="domain" description="BRCT" evidence="7">
    <location>
        <begin position="1154"/>
        <end position="1227"/>
    </location>
</feature>
<feature type="compositionally biased region" description="Polar residues" evidence="6">
    <location>
        <begin position="1425"/>
        <end position="1453"/>
    </location>
</feature>
<dbReference type="SMART" id="SM00292">
    <property type="entry name" value="BRCT"/>
    <property type="match status" value="5"/>
</dbReference>
<dbReference type="Proteomes" id="UP000278807">
    <property type="component" value="Unassembled WGS sequence"/>
</dbReference>
<feature type="domain" description="BRCT" evidence="7">
    <location>
        <begin position="1"/>
        <end position="87"/>
    </location>
</feature>
<organism evidence="10">
    <name type="scientific">Rodentolepis nana</name>
    <name type="common">Dwarf tapeworm</name>
    <name type="synonym">Hymenolepis nana</name>
    <dbReference type="NCBI Taxonomy" id="102285"/>
    <lineage>
        <taxon>Eukaryota</taxon>
        <taxon>Metazoa</taxon>
        <taxon>Spiralia</taxon>
        <taxon>Lophotrochozoa</taxon>
        <taxon>Platyhelminthes</taxon>
        <taxon>Cestoda</taxon>
        <taxon>Eucestoda</taxon>
        <taxon>Cyclophyllidea</taxon>
        <taxon>Hymenolepididae</taxon>
        <taxon>Rodentolepis</taxon>
    </lineage>
</organism>
<feature type="compositionally biased region" description="Low complexity" evidence="6">
    <location>
        <begin position="1863"/>
        <end position="1878"/>
    </location>
</feature>
<dbReference type="OrthoDB" id="342264at2759"/>
<dbReference type="Pfam" id="PF16589">
    <property type="entry name" value="BRCT_2"/>
    <property type="match status" value="1"/>
</dbReference>
<feature type="compositionally biased region" description="Low complexity" evidence="6">
    <location>
        <begin position="585"/>
        <end position="600"/>
    </location>
</feature>
<feature type="region of interest" description="Disordered" evidence="6">
    <location>
        <begin position="257"/>
        <end position="307"/>
    </location>
</feature>
<feature type="compositionally biased region" description="Low complexity" evidence="6">
    <location>
        <begin position="682"/>
        <end position="710"/>
    </location>
</feature>
<feature type="compositionally biased region" description="Low complexity" evidence="6">
    <location>
        <begin position="621"/>
        <end position="648"/>
    </location>
</feature>
<evidence type="ECO:0000256" key="6">
    <source>
        <dbReference type="SAM" id="MobiDB-lite"/>
    </source>
</evidence>
<dbReference type="Pfam" id="PF12738">
    <property type="entry name" value="PTCB-BRCT"/>
    <property type="match status" value="1"/>
</dbReference>
<dbReference type="PANTHER" id="PTHR23196:SF1">
    <property type="entry name" value="PAX-INTERACTING PROTEIN 1"/>
    <property type="match status" value="1"/>
</dbReference>
<evidence type="ECO:0000313" key="9">
    <source>
        <dbReference type="Proteomes" id="UP000278807"/>
    </source>
</evidence>
<protein>
    <recommendedName>
        <fullName evidence="4">PAX-interacting protein 1</fullName>
    </recommendedName>
    <alternativeName>
        <fullName evidence="5">PAX transactivation activation domain-interacting protein</fullName>
    </alternativeName>
</protein>